<reference evidence="1 2" key="1">
    <citation type="journal article" date="2003" name="Science">
        <title>Genome of Geobacter sulfurreducens: metal reduction in subsurface environments.</title>
        <authorList>
            <person name="Methe B.A."/>
            <person name="Nelson K.E."/>
            <person name="Eisen J.A."/>
            <person name="Paulsen I.T."/>
            <person name="Nelson W."/>
            <person name="Heidelberg J.F."/>
            <person name="Wu D."/>
            <person name="Wu M."/>
            <person name="Ward N."/>
            <person name="Beanan M.J."/>
            <person name="Dodson R.J."/>
            <person name="Madupu R."/>
            <person name="Brinkac L.M."/>
            <person name="Daugherty S.C."/>
            <person name="DeBoy R.T."/>
            <person name="Durkin A.S."/>
            <person name="Gwinn M."/>
            <person name="Kolonay J.F."/>
            <person name="Sullivan S.A."/>
            <person name="Haft D.H."/>
            <person name="Selengut J."/>
            <person name="Davidsen T.M."/>
            <person name="Zafar N."/>
            <person name="White O."/>
            <person name="Tran B."/>
            <person name="Romero C."/>
            <person name="Forberger H.A."/>
            <person name="Weidman J."/>
            <person name="Khouri H."/>
            <person name="Feldblyum T.V."/>
            <person name="Utterback T.R."/>
            <person name="Van Aken S.E."/>
            <person name="Lovley D.R."/>
            <person name="Fraser C.M."/>
        </authorList>
    </citation>
    <scope>NUCLEOTIDE SEQUENCE [LARGE SCALE GENOMIC DNA]</scope>
    <source>
        <strain evidence="2">ATCC 51573 / DSM 12127 / PCA</strain>
    </source>
</reference>
<evidence type="ECO:0000313" key="1">
    <source>
        <dbReference type="EMBL" id="AAR36725.1"/>
    </source>
</evidence>
<dbReference type="Pfam" id="PF04368">
    <property type="entry name" value="DUF507"/>
    <property type="match status" value="1"/>
</dbReference>
<dbReference type="PATRIC" id="fig|243231.5.peg.3357"/>
<sequence length="94" mass="10508">MRLKDEQIARLAERLLEGLTAAGLITLKAERGKILDGIRRAVATDIKGEEELEKEAERLLEQTLRSMGSGAGIDRHRMLKMIKDKLAKDRGVVL</sequence>
<accession>Q747D2</accession>
<organism evidence="1 2">
    <name type="scientific">Geobacter sulfurreducens (strain ATCC 51573 / DSM 12127 / PCA)</name>
    <dbReference type="NCBI Taxonomy" id="243231"/>
    <lineage>
        <taxon>Bacteria</taxon>
        <taxon>Pseudomonadati</taxon>
        <taxon>Thermodesulfobacteriota</taxon>
        <taxon>Desulfuromonadia</taxon>
        <taxon>Geobacterales</taxon>
        <taxon>Geobacteraceae</taxon>
        <taxon>Geobacter</taxon>
    </lineage>
</organism>
<gene>
    <name evidence="1" type="ordered locus">GSU3335</name>
</gene>
<evidence type="ECO:0008006" key="3">
    <source>
        <dbReference type="Google" id="ProtNLM"/>
    </source>
</evidence>
<dbReference type="RefSeq" id="WP_010943948.1">
    <property type="nucleotide sequence ID" value="NC_002939.5"/>
</dbReference>
<dbReference type="EMBL" id="AE017180">
    <property type="protein sequence ID" value="AAR36725.1"/>
    <property type="molecule type" value="Genomic_DNA"/>
</dbReference>
<proteinExistence type="predicted"/>
<dbReference type="Proteomes" id="UP000000577">
    <property type="component" value="Chromosome"/>
</dbReference>
<dbReference type="EnsemblBacteria" id="AAR36725">
    <property type="protein sequence ID" value="AAR36725"/>
    <property type="gene ID" value="GSU3335"/>
</dbReference>
<dbReference type="AlphaFoldDB" id="Q747D2"/>
<dbReference type="HOGENOM" id="CLU_163266_1_0_7"/>
<reference evidence="1 2" key="2">
    <citation type="journal article" date="2012" name="BMC Genomics">
        <title>Comparative genomic analysis of Geobacter sulfurreducens KN400, a strain with enhanced capacity for extracellular electron transfer and electricity production.</title>
        <authorList>
            <person name="Butler J.E."/>
            <person name="Young N.D."/>
            <person name="Aklujkar M."/>
            <person name="Lovley D.R."/>
        </authorList>
    </citation>
    <scope>NUCLEOTIDE SEQUENCE [LARGE SCALE GENOMIC DNA]</scope>
    <source>
        <strain evidence="2">ATCC 51573 / DSM 12127 / PCA</strain>
    </source>
</reference>
<dbReference type="KEGG" id="gsu:GSU3335"/>
<name>Q747D2_GEOSL</name>
<dbReference type="eggNOG" id="COG2952">
    <property type="taxonomic scope" value="Bacteria"/>
</dbReference>
<evidence type="ECO:0000313" key="2">
    <source>
        <dbReference type="Proteomes" id="UP000000577"/>
    </source>
</evidence>
<dbReference type="InParanoid" id="Q747D2"/>
<dbReference type="InterPro" id="IPR007463">
    <property type="entry name" value="DUF507"/>
</dbReference>
<keyword evidence="2" id="KW-1185">Reference proteome</keyword>
<dbReference type="OrthoDB" id="5398589at2"/>
<protein>
    <recommendedName>
        <fullName evidence="3">DUF507 domain-containing protein</fullName>
    </recommendedName>
</protein>
<dbReference type="STRING" id="243231.GSU3335"/>